<dbReference type="Proteomes" id="UP000663879">
    <property type="component" value="Unassembled WGS sequence"/>
</dbReference>
<dbReference type="Gene3D" id="3.90.79.10">
    <property type="entry name" value="Nucleoside Triphosphate Pyrophosphohydrolase"/>
    <property type="match status" value="1"/>
</dbReference>
<keyword evidence="3" id="KW-1185">Reference proteome</keyword>
<dbReference type="InterPro" id="IPR039989">
    <property type="entry name" value="NUDT9"/>
</dbReference>
<dbReference type="PANTHER" id="PTHR13030:SF8">
    <property type="entry name" value="ADP-RIBOSE PYROPHOSPHATASE, MITOCHONDRIAL"/>
    <property type="match status" value="1"/>
</dbReference>
<dbReference type="CDD" id="cd03670">
    <property type="entry name" value="NUDIX_ADPRase_Nudt9"/>
    <property type="match status" value="1"/>
</dbReference>
<dbReference type="AlphaFoldDB" id="A0A813YT15"/>
<comment type="caution">
    <text evidence="2">The sequence shown here is derived from an EMBL/GenBank/DDBJ whole genome shotgun (WGS) entry which is preliminary data.</text>
</comment>
<dbReference type="InterPro" id="IPR015797">
    <property type="entry name" value="NUDIX_hydrolase-like_dom_sf"/>
</dbReference>
<accession>A0A813YT15</accession>
<evidence type="ECO:0000313" key="2">
    <source>
        <dbReference type="EMBL" id="CAF0888378.1"/>
    </source>
</evidence>
<dbReference type="OrthoDB" id="9972248at2759"/>
<evidence type="ECO:0000313" key="3">
    <source>
        <dbReference type="Proteomes" id="UP000663879"/>
    </source>
</evidence>
<protein>
    <recommendedName>
        <fullName evidence="1">Nudix hydrolase domain-containing protein</fullName>
    </recommendedName>
</protein>
<dbReference type="Pfam" id="PF25969">
    <property type="entry name" value="NUDT9_N"/>
    <property type="match status" value="1"/>
</dbReference>
<feature type="domain" description="Nudix hydrolase" evidence="1">
    <location>
        <begin position="165"/>
        <end position="320"/>
    </location>
</feature>
<reference evidence="2" key="1">
    <citation type="submission" date="2021-02" db="EMBL/GenBank/DDBJ databases">
        <authorList>
            <person name="Nowell W R."/>
        </authorList>
    </citation>
    <scope>NUCLEOTIDE SEQUENCE</scope>
    <source>
        <strain evidence="2">Ploen Becks lab</strain>
    </source>
</reference>
<dbReference type="SUPFAM" id="SSF55811">
    <property type="entry name" value="Nudix"/>
    <property type="match status" value="1"/>
</dbReference>
<dbReference type="EMBL" id="CAJNOC010001751">
    <property type="protein sequence ID" value="CAF0888378.1"/>
    <property type="molecule type" value="Genomic_DNA"/>
</dbReference>
<dbReference type="PANTHER" id="PTHR13030">
    <property type="entry name" value="NUDIX HYDROLASE"/>
    <property type="match status" value="1"/>
</dbReference>
<organism evidence="2 3">
    <name type="scientific">Brachionus calyciflorus</name>
    <dbReference type="NCBI Taxonomy" id="104777"/>
    <lineage>
        <taxon>Eukaryota</taxon>
        <taxon>Metazoa</taxon>
        <taxon>Spiralia</taxon>
        <taxon>Gnathifera</taxon>
        <taxon>Rotifera</taxon>
        <taxon>Eurotatoria</taxon>
        <taxon>Monogononta</taxon>
        <taxon>Pseudotrocha</taxon>
        <taxon>Ploima</taxon>
        <taxon>Brachionidae</taxon>
        <taxon>Brachionus</taxon>
    </lineage>
</organism>
<dbReference type="PROSITE" id="PS51462">
    <property type="entry name" value="NUDIX"/>
    <property type="match status" value="1"/>
</dbReference>
<dbReference type="GO" id="GO:0047631">
    <property type="term" value="F:ADP-ribose diphosphatase activity"/>
    <property type="evidence" value="ECO:0007669"/>
    <property type="project" value="InterPro"/>
</dbReference>
<dbReference type="FunFam" id="3.90.79.10:FF:000021">
    <property type="entry name" value="ADP-ribose pyrophosphatase, mitochondrial isoform X1"/>
    <property type="match status" value="1"/>
</dbReference>
<dbReference type="Pfam" id="PF00293">
    <property type="entry name" value="NUDIX"/>
    <property type="match status" value="1"/>
</dbReference>
<evidence type="ECO:0000259" key="1">
    <source>
        <dbReference type="PROSITE" id="PS51462"/>
    </source>
</evidence>
<proteinExistence type="predicted"/>
<sequence length="325" mass="37298">MGLFLSILNSLTSYFTSQKYVTLDNKNDEISNKKFHTACRSCHQNKLISYQSKIDNLKPDEIVYRTFVPDDKVCWSVKWSDYKPKNYTAIKLLRDKPVWADVENPLDIKNWNQIDNQTDRRSHMGVYEVVDGIPINPSGRTGIAGRGQLGKWGPNHAADPVVTRWKRDTNGEKIFDPKTNKPILQFVSIRRLDTNEWAIPGGMCDPGEKISQTLKREFMEEATDCLGQNSEAREKIENHLSQLFENGVELFRGYVDDPRNTDNAWMETIAYNFHDEDDTVFKNFALTAGDDAGSVTWMDIDGKLKLYASHKNFVQKAAELHSAHW</sequence>
<dbReference type="InterPro" id="IPR000086">
    <property type="entry name" value="NUDIX_hydrolase_dom"/>
</dbReference>
<gene>
    <name evidence="2" type="ORF">OXX778_LOCUS10777</name>
</gene>
<name>A0A813YT15_9BILA</name>